<evidence type="ECO:0000313" key="2">
    <source>
        <dbReference type="Proteomes" id="UP000191905"/>
    </source>
</evidence>
<gene>
    <name evidence="1" type="ORF">BFN67_07960</name>
</gene>
<keyword evidence="2" id="KW-1185">Reference proteome</keyword>
<sequence length="93" mass="10243">MSAFSSMRMTCLPALADQRHDLVGISDQWENIEVNAIKGERKMPRSKAEHIQGKKPSLASQYRAIGPACIAAALLHAPKKKKTTQKFITPRAA</sequence>
<comment type="caution">
    <text evidence="1">The sequence shown here is derived from an EMBL/GenBank/DDBJ whole genome shotgun (WGS) entry which is preliminary data.</text>
</comment>
<accession>A0A1V8RK88</accession>
<evidence type="ECO:0000313" key="1">
    <source>
        <dbReference type="EMBL" id="OQM73526.1"/>
    </source>
</evidence>
<dbReference type="AlphaFoldDB" id="A0A1V8RK88"/>
<dbReference type="EMBL" id="MDET01000058">
    <property type="protein sequence ID" value="OQM73526.1"/>
    <property type="molecule type" value="Genomic_DNA"/>
</dbReference>
<proteinExistence type="predicted"/>
<protein>
    <submittedName>
        <fullName evidence="1">Uncharacterized protein</fullName>
    </submittedName>
</protein>
<dbReference type="Proteomes" id="UP000191905">
    <property type="component" value="Unassembled WGS sequence"/>
</dbReference>
<dbReference type="STRING" id="1873176.BFN67_07960"/>
<organism evidence="1 2">
    <name type="scientific">Manganibacter manganicus</name>
    <dbReference type="NCBI Taxonomy" id="1873176"/>
    <lineage>
        <taxon>Bacteria</taxon>
        <taxon>Pseudomonadati</taxon>
        <taxon>Pseudomonadota</taxon>
        <taxon>Alphaproteobacteria</taxon>
        <taxon>Hyphomicrobiales</taxon>
        <taxon>Phyllobacteriaceae</taxon>
        <taxon>Manganibacter</taxon>
    </lineage>
</organism>
<name>A0A1V8RK88_9HYPH</name>
<reference evidence="1 2" key="1">
    <citation type="journal article" date="2016" name="Int. J. Syst. Evol. Microbiol.">
        <title>Pseudaminobacter manganicus sp. nov., isolated from sludge of a manganese mine.</title>
        <authorList>
            <person name="Li J."/>
            <person name="Huang J."/>
            <person name="Liao S."/>
            <person name="Wang G."/>
        </authorList>
    </citation>
    <scope>NUCLEOTIDE SEQUENCE [LARGE SCALE GENOMIC DNA]</scope>
    <source>
        <strain evidence="1 2">JH-7</strain>
    </source>
</reference>